<comment type="caution">
    <text evidence="2">The sequence shown here is derived from an EMBL/GenBank/DDBJ whole genome shotgun (WGS) entry which is preliminary data.</text>
</comment>
<protein>
    <submittedName>
        <fullName evidence="2">Glycosyl transferase family 28</fullName>
    </submittedName>
</protein>
<evidence type="ECO:0000313" key="2">
    <source>
        <dbReference type="EMBL" id="TDU70667.1"/>
    </source>
</evidence>
<proteinExistence type="predicted"/>
<dbReference type="Pfam" id="PF04101">
    <property type="entry name" value="Glyco_tran_28_C"/>
    <property type="match status" value="1"/>
</dbReference>
<name>A0A4R7S127_9BACT</name>
<feature type="domain" description="Glycosyl transferase family 28 C-terminal" evidence="1">
    <location>
        <begin position="162"/>
        <end position="233"/>
    </location>
</feature>
<evidence type="ECO:0000259" key="1">
    <source>
        <dbReference type="Pfam" id="PF04101"/>
    </source>
</evidence>
<reference evidence="2 3" key="1">
    <citation type="submission" date="2019-03" db="EMBL/GenBank/DDBJ databases">
        <title>Genomic Encyclopedia of Archaeal and Bacterial Type Strains, Phase II (KMG-II): from individual species to whole genera.</title>
        <authorList>
            <person name="Goeker M."/>
        </authorList>
    </citation>
    <scope>NUCLEOTIDE SEQUENCE [LARGE SCALE GENOMIC DNA]</scope>
    <source>
        <strain evidence="2 3">ATCC 25309</strain>
    </source>
</reference>
<accession>A0A4R7S127</accession>
<dbReference type="Gene3D" id="3.40.50.2000">
    <property type="entry name" value="Glycogen Phosphorylase B"/>
    <property type="match status" value="1"/>
</dbReference>
<keyword evidence="3" id="KW-1185">Reference proteome</keyword>
<gene>
    <name evidence="2" type="ORF">EI77_02715</name>
</gene>
<dbReference type="EMBL" id="SOCA01000004">
    <property type="protein sequence ID" value="TDU70667.1"/>
    <property type="molecule type" value="Genomic_DNA"/>
</dbReference>
<dbReference type="SUPFAM" id="SSF53756">
    <property type="entry name" value="UDP-Glycosyltransferase/glycogen phosphorylase"/>
    <property type="match status" value="1"/>
</dbReference>
<evidence type="ECO:0000313" key="3">
    <source>
        <dbReference type="Proteomes" id="UP000295662"/>
    </source>
</evidence>
<dbReference type="GO" id="GO:0016758">
    <property type="term" value="F:hexosyltransferase activity"/>
    <property type="evidence" value="ECO:0007669"/>
    <property type="project" value="InterPro"/>
</dbReference>
<organism evidence="2 3">
    <name type="scientific">Prosthecobacter fusiformis</name>
    <dbReference type="NCBI Taxonomy" id="48464"/>
    <lineage>
        <taxon>Bacteria</taxon>
        <taxon>Pseudomonadati</taxon>
        <taxon>Verrucomicrobiota</taxon>
        <taxon>Verrucomicrobiia</taxon>
        <taxon>Verrucomicrobiales</taxon>
        <taxon>Verrucomicrobiaceae</taxon>
        <taxon>Prosthecobacter</taxon>
    </lineage>
</organism>
<dbReference type="Proteomes" id="UP000295662">
    <property type="component" value="Unassembled WGS sequence"/>
</dbReference>
<sequence length="264" mass="28788">MPEWSVEALHSLLAEQAFEPQGFILDLIATPLPLVIELKKRGLVLSIGGAGEGRDEVDVRIDGMIPRPDFHGRFTGRELHLGPEFVILRDVFVKASPHLPPPVLSRVLITLGGDAEGRGLNLGRDCAHTVTSLLFDVVVGPLYRGRLEEGPSSLTLHQTPNDMLTMLQRAEVVICSGGMTAYECCRLGLPMIIFPQTPLQRDAACTFVSHGAALMAETSHEVCQTLVRLQDEDLRASLSTQAQRLVDGQGLYRVASLIESTFSN</sequence>
<dbReference type="AlphaFoldDB" id="A0A4R7S127"/>
<dbReference type="InterPro" id="IPR007235">
    <property type="entry name" value="Glyco_trans_28_C"/>
</dbReference>
<keyword evidence="2" id="KW-0808">Transferase</keyword>